<dbReference type="PANTHER" id="PTHR12126:SF11">
    <property type="entry name" value="NADH DEHYDROGENASE [UBIQUINONE] 1 ALPHA SUBCOMPLEX SUBUNIT 9, MITOCHONDRIAL"/>
    <property type="match status" value="1"/>
</dbReference>
<evidence type="ECO:0000313" key="2">
    <source>
        <dbReference type="EMBL" id="SGY91394.1"/>
    </source>
</evidence>
<dbReference type="InterPro" id="IPR051207">
    <property type="entry name" value="ComplexI_NDUFA9_subunit"/>
</dbReference>
<dbReference type="Pfam" id="PF13460">
    <property type="entry name" value="NAD_binding_10"/>
    <property type="match status" value="1"/>
</dbReference>
<dbReference type="OrthoDB" id="9776313at2"/>
<dbReference type="EMBL" id="FPLD01000040">
    <property type="protein sequence ID" value="SGY91394.1"/>
    <property type="molecule type" value="Genomic_DNA"/>
</dbReference>
<dbReference type="InterPro" id="IPR036291">
    <property type="entry name" value="NAD(P)-bd_dom_sf"/>
</dbReference>
<name>A0A1L0B4I5_9GAMM</name>
<dbReference type="GO" id="GO:0044877">
    <property type="term" value="F:protein-containing complex binding"/>
    <property type="evidence" value="ECO:0007669"/>
    <property type="project" value="TreeGrafter"/>
</dbReference>
<feature type="domain" description="NAD(P)-binding" evidence="1">
    <location>
        <begin position="12"/>
        <end position="199"/>
    </location>
</feature>
<dbReference type="Gene3D" id="3.40.50.720">
    <property type="entry name" value="NAD(P)-binding Rossmann-like Domain"/>
    <property type="match status" value="1"/>
</dbReference>
<dbReference type="SUPFAM" id="SSF51735">
    <property type="entry name" value="NAD(P)-binding Rossmann-fold domains"/>
    <property type="match status" value="1"/>
</dbReference>
<evidence type="ECO:0000259" key="1">
    <source>
        <dbReference type="Pfam" id="PF13460"/>
    </source>
</evidence>
<evidence type="ECO:0000313" key="3">
    <source>
        <dbReference type="Proteomes" id="UP000183794"/>
    </source>
</evidence>
<dbReference type="PANTHER" id="PTHR12126">
    <property type="entry name" value="NADH-UBIQUINONE OXIDOREDUCTASE 39 KDA SUBUNIT-RELATED"/>
    <property type="match status" value="1"/>
</dbReference>
<gene>
    <name evidence="2" type="ORF">NVI5450_1239</name>
</gene>
<protein>
    <recommendedName>
        <fullName evidence="1">NAD(P)-binding domain-containing protein</fullName>
    </recommendedName>
</protein>
<dbReference type="AlphaFoldDB" id="A0A1L0B4I5"/>
<sequence>MTTTNLRILIAGSTGYLGRHLVHELLIKNADFKVLARDSAKLEAMGVAKEKIEIVQVTDAQSLDGCCDGVDVVISCVGITRQKDRVGYMDVDFQANLNLLLEAKRAGVKKFIYVSALNAKKYSGVRLLKAKEAFVTKLLAVKSLEACIIRPNGFYSDIEEFYSMAKAGRVYLLGSGNVRLNPIHGEDLARFCLEAIDKPDRELDIGGPEVFSVSEIAKAAFNAQDKRVKITYLPDWIRKIALFIATMLPEALGGPAEFFLTAMAQDMIAPSYGNRKIDPYFKHIFQSDRK</sequence>
<accession>A0A1L0B4I5</accession>
<dbReference type="CDD" id="cd05243">
    <property type="entry name" value="SDR_a5"/>
    <property type="match status" value="1"/>
</dbReference>
<proteinExistence type="predicted"/>
<dbReference type="RefSeq" id="WP_075518057.1">
    <property type="nucleotide sequence ID" value="NZ_FPLD01000040.1"/>
</dbReference>
<dbReference type="Proteomes" id="UP000183794">
    <property type="component" value="Unassembled WGS sequence"/>
</dbReference>
<reference evidence="2 3" key="1">
    <citation type="submission" date="2016-11" db="EMBL/GenBank/DDBJ databases">
        <authorList>
            <person name="Jaros S."/>
            <person name="Januszkiewicz K."/>
            <person name="Wedrychowicz H."/>
        </authorList>
    </citation>
    <scope>NUCLEOTIDE SEQUENCE [LARGE SCALE GENOMIC DNA]</scope>
    <source>
        <strain evidence="2">NVI 5450</strain>
    </source>
</reference>
<organism evidence="2 3">
    <name type="scientific">Moritella viscosa</name>
    <dbReference type="NCBI Taxonomy" id="80854"/>
    <lineage>
        <taxon>Bacteria</taxon>
        <taxon>Pseudomonadati</taxon>
        <taxon>Pseudomonadota</taxon>
        <taxon>Gammaproteobacteria</taxon>
        <taxon>Alteromonadales</taxon>
        <taxon>Moritellaceae</taxon>
        <taxon>Moritella</taxon>
    </lineage>
</organism>
<dbReference type="InterPro" id="IPR016040">
    <property type="entry name" value="NAD(P)-bd_dom"/>
</dbReference>